<dbReference type="Pfam" id="PF00096">
    <property type="entry name" value="zf-C2H2"/>
    <property type="match status" value="2"/>
</dbReference>
<evidence type="ECO:0000256" key="2">
    <source>
        <dbReference type="ARBA" id="ARBA00022723"/>
    </source>
</evidence>
<evidence type="ECO:0000256" key="3">
    <source>
        <dbReference type="ARBA" id="ARBA00022737"/>
    </source>
</evidence>
<dbReference type="InParanoid" id="E2BJB7"/>
<dbReference type="PROSITE" id="PS00028">
    <property type="entry name" value="ZINC_FINGER_C2H2_1"/>
    <property type="match status" value="2"/>
</dbReference>
<dbReference type="AlphaFoldDB" id="E2BJB7"/>
<dbReference type="EMBL" id="GL448558">
    <property type="protein sequence ID" value="EFN84267.1"/>
    <property type="molecule type" value="Genomic_DNA"/>
</dbReference>
<keyword evidence="3" id="KW-0677">Repeat</keyword>
<dbReference type="InterPro" id="IPR050888">
    <property type="entry name" value="ZnF_C2H2-type_TF"/>
</dbReference>
<protein>
    <submittedName>
        <fullName evidence="9">Zinc finger protein 238</fullName>
    </submittedName>
</protein>
<evidence type="ECO:0000313" key="9">
    <source>
        <dbReference type="EMBL" id="EFN84267.1"/>
    </source>
</evidence>
<feature type="domain" description="C2H2-type" evidence="8">
    <location>
        <begin position="408"/>
        <end position="437"/>
    </location>
</feature>
<keyword evidence="2" id="KW-0479">Metal-binding</keyword>
<reference evidence="9 10" key="1">
    <citation type="journal article" date="2010" name="Science">
        <title>Genomic comparison of the ants Camponotus floridanus and Harpegnathos saltator.</title>
        <authorList>
            <person name="Bonasio R."/>
            <person name="Zhang G."/>
            <person name="Ye C."/>
            <person name="Mutti N.S."/>
            <person name="Fang X."/>
            <person name="Qin N."/>
            <person name="Donahue G."/>
            <person name="Yang P."/>
            <person name="Li Q."/>
            <person name="Li C."/>
            <person name="Zhang P."/>
            <person name="Huang Z."/>
            <person name="Berger S.L."/>
            <person name="Reinberg D."/>
            <person name="Wang J."/>
            <person name="Liebig J."/>
        </authorList>
    </citation>
    <scope>NUCLEOTIDE SEQUENCE [LARGE SCALE GENOMIC DNA]</scope>
    <source>
        <strain evidence="9 10">R22 G/1</strain>
    </source>
</reference>
<dbReference type="Gene3D" id="3.30.160.60">
    <property type="entry name" value="Classic Zinc Finger"/>
    <property type="match status" value="3"/>
</dbReference>
<gene>
    <name evidence="9" type="ORF">EAI_10055</name>
</gene>
<dbReference type="PROSITE" id="PS50157">
    <property type="entry name" value="ZINC_FINGER_C2H2_2"/>
    <property type="match status" value="6"/>
</dbReference>
<keyword evidence="5" id="KW-0862">Zinc</keyword>
<dbReference type="SMART" id="SM00355">
    <property type="entry name" value="ZnF_C2H2"/>
    <property type="match status" value="6"/>
</dbReference>
<evidence type="ECO:0000256" key="7">
    <source>
        <dbReference type="PROSITE-ProRule" id="PRU00042"/>
    </source>
</evidence>
<dbReference type="GO" id="GO:0005634">
    <property type="term" value="C:nucleus"/>
    <property type="evidence" value="ECO:0007669"/>
    <property type="project" value="UniProtKB-SubCell"/>
</dbReference>
<dbReference type="GO" id="GO:0008270">
    <property type="term" value="F:zinc ion binding"/>
    <property type="evidence" value="ECO:0007669"/>
    <property type="project" value="UniProtKB-KW"/>
</dbReference>
<dbReference type="PANTHER" id="PTHR24406">
    <property type="entry name" value="TRANSCRIPTIONAL REPRESSOR CTCFL-RELATED"/>
    <property type="match status" value="1"/>
</dbReference>
<keyword evidence="10" id="KW-1185">Reference proteome</keyword>
<dbReference type="OrthoDB" id="6359816at2759"/>
<evidence type="ECO:0000256" key="4">
    <source>
        <dbReference type="ARBA" id="ARBA00022771"/>
    </source>
</evidence>
<dbReference type="Proteomes" id="UP000008237">
    <property type="component" value="Unassembled WGS sequence"/>
</dbReference>
<dbReference type="InterPro" id="IPR036236">
    <property type="entry name" value="Znf_C2H2_sf"/>
</dbReference>
<evidence type="ECO:0000256" key="6">
    <source>
        <dbReference type="ARBA" id="ARBA00023242"/>
    </source>
</evidence>
<proteinExistence type="predicted"/>
<feature type="domain" description="C2H2-type" evidence="8">
    <location>
        <begin position="213"/>
        <end position="240"/>
    </location>
</feature>
<feature type="domain" description="C2H2-type" evidence="8">
    <location>
        <begin position="61"/>
        <end position="88"/>
    </location>
</feature>
<dbReference type="InterPro" id="IPR013087">
    <property type="entry name" value="Znf_C2H2_type"/>
</dbReference>
<organism evidence="10">
    <name type="scientific">Harpegnathos saltator</name>
    <name type="common">Jerdon's jumping ant</name>
    <dbReference type="NCBI Taxonomy" id="610380"/>
    <lineage>
        <taxon>Eukaryota</taxon>
        <taxon>Metazoa</taxon>
        <taxon>Ecdysozoa</taxon>
        <taxon>Arthropoda</taxon>
        <taxon>Hexapoda</taxon>
        <taxon>Insecta</taxon>
        <taxon>Pterygota</taxon>
        <taxon>Neoptera</taxon>
        <taxon>Endopterygota</taxon>
        <taxon>Hymenoptera</taxon>
        <taxon>Apocrita</taxon>
        <taxon>Aculeata</taxon>
        <taxon>Formicoidea</taxon>
        <taxon>Formicidae</taxon>
        <taxon>Ponerinae</taxon>
        <taxon>Ponerini</taxon>
        <taxon>Harpegnathos</taxon>
    </lineage>
</organism>
<comment type="subcellular location">
    <subcellularLocation>
        <location evidence="1">Nucleus</location>
    </subcellularLocation>
</comment>
<sequence length="469" mass="52629">MAMIDDEREPRDEVPLSFYESFHPAESTAAYGRKVHLTPAKIARMRTDAKYPSGSMEDQGLQCSACGKRYSLKHNLARHVRFECGGQRRFSCHLCPNKYTQNVSLRRHLTHHHNVVVPVKKRYNVPRKMFHEIPLHLPAMRAQLHDALQSAQTHEVGVRRKTRVLLLPLQLQFHPENESATAPLGGALWTAAQSGPPRKSRHANYLKDEDLTLKCPQCGRGYKVKPSLSKHLRYECGGRRNFCCDLCGRSFTQNVSLHDSCKFRVFLKPLLPPPLPPPAPLPPAAVVGVATAIAAATVTATDLTSNSTHFKSEPKLPAAVPPYPTAPPVSMMQGSSSWKPQTDKPYMCSKCGKGLSHIFTLNRHRKTVCGKVRSTSGKWKCEHCARSYKTEGNLSRHTRYECGVPRQFYCVFCKRAFTQRCSLSRHLKKFHHQSSDSLVIQREFDCRGSVSSIDSDSAYRSSESGPSSI</sequence>
<keyword evidence="6" id="KW-0539">Nucleus</keyword>
<evidence type="ECO:0000256" key="1">
    <source>
        <dbReference type="ARBA" id="ARBA00004123"/>
    </source>
</evidence>
<evidence type="ECO:0000259" key="8">
    <source>
        <dbReference type="PROSITE" id="PS50157"/>
    </source>
</evidence>
<accession>E2BJB7</accession>
<evidence type="ECO:0000256" key="5">
    <source>
        <dbReference type="ARBA" id="ARBA00022833"/>
    </source>
</evidence>
<feature type="domain" description="C2H2-type" evidence="8">
    <location>
        <begin position="90"/>
        <end position="118"/>
    </location>
</feature>
<keyword evidence="4 7" id="KW-0863">Zinc-finger</keyword>
<dbReference type="SUPFAM" id="SSF57667">
    <property type="entry name" value="beta-beta-alpha zinc fingers"/>
    <property type="match status" value="3"/>
</dbReference>
<name>E2BJB7_HARSA</name>
<evidence type="ECO:0000313" key="10">
    <source>
        <dbReference type="Proteomes" id="UP000008237"/>
    </source>
</evidence>
<feature type="domain" description="C2H2-type" evidence="8">
    <location>
        <begin position="346"/>
        <end position="373"/>
    </location>
</feature>
<dbReference type="OMA" id="PAKIARM"/>
<feature type="domain" description="C2H2-type" evidence="8">
    <location>
        <begin position="379"/>
        <end position="406"/>
    </location>
</feature>